<feature type="transmembrane region" description="Helical" evidence="1">
    <location>
        <begin position="122"/>
        <end position="150"/>
    </location>
</feature>
<feature type="transmembrane region" description="Helical" evidence="1">
    <location>
        <begin position="233"/>
        <end position="254"/>
    </location>
</feature>
<feature type="transmembrane region" description="Helical" evidence="1">
    <location>
        <begin position="156"/>
        <end position="179"/>
    </location>
</feature>
<keyword evidence="1" id="KW-1133">Transmembrane helix</keyword>
<keyword evidence="1" id="KW-0472">Membrane</keyword>
<organism evidence="2 3">
    <name type="scientific">Rhodococcus ruber</name>
    <dbReference type="NCBI Taxonomy" id="1830"/>
    <lineage>
        <taxon>Bacteria</taxon>
        <taxon>Bacillati</taxon>
        <taxon>Actinomycetota</taxon>
        <taxon>Actinomycetes</taxon>
        <taxon>Mycobacteriales</taxon>
        <taxon>Nocardiaceae</taxon>
        <taxon>Rhodococcus</taxon>
    </lineage>
</organism>
<feature type="transmembrane region" description="Helical" evidence="1">
    <location>
        <begin position="191"/>
        <end position="213"/>
    </location>
</feature>
<gene>
    <name evidence="2" type="ORF">O4220_03715</name>
</gene>
<reference evidence="2" key="1">
    <citation type="submission" date="2022-12" db="EMBL/GenBank/DDBJ databases">
        <authorList>
            <person name="Krivoruchko A.V."/>
            <person name="Elkin A."/>
        </authorList>
    </citation>
    <scope>NUCLEOTIDE SEQUENCE</scope>
    <source>
        <strain evidence="2">IEGM 1391</strain>
    </source>
</reference>
<feature type="transmembrane region" description="Helical" evidence="1">
    <location>
        <begin position="389"/>
        <end position="409"/>
    </location>
</feature>
<feature type="transmembrane region" description="Helical" evidence="1">
    <location>
        <begin position="292"/>
        <end position="310"/>
    </location>
</feature>
<keyword evidence="1" id="KW-0812">Transmembrane</keyword>
<sequence>MSSLSGTWSLLRLYLRRDRLVAPIWVVLLGALPLLYAVSFEGLYPTAADRQAFYLGTEAVPAQAALVGPIFGSDLGALVSWRAGLMLTLVPLAAILTVVRHTRGEEDAGRTELIGSTAVGRYAGLTAAVLLAGGGVVATGVLSFVSLWAFGLPVAGSLAFGASILVVGAVFVGCAALAAQVASGARVARGYALGVLAVAFVLRAIGDIGSGTLSWFSPIGWSAQVRPFADERWWPLLLSLAAAAAFCAAAFVAANRRDLGSGLRAERRGRVAAVPSLSGPVALAWRLSRGTTVVWTVGLALFGIAIGSSTDGIGDQLGSSTAISDALNKFGGTTLEQSFIAAVLSIVGIMVAAYSVSALLRLHGEEETGMAEIALATGVTRIRWLAGHLLLAVLGPAWLLLVVGLTVGLTYGSAAGDVSGELPSVVGGALGQLPAVWVVTAIGVALFGAVPRFATLLWAVLGGFVALGQIGSVVGMPQQFLDLSPFTHVPRLPGGAMSFAPIGWLVVVAAAVGIGGITVFRRRDIRG</sequence>
<proteinExistence type="predicted"/>
<evidence type="ECO:0000313" key="2">
    <source>
        <dbReference type="EMBL" id="MCZ4517610.1"/>
    </source>
</evidence>
<name>A0ABT4MC15_9NOCA</name>
<feature type="transmembrane region" description="Helical" evidence="1">
    <location>
        <begin position="456"/>
        <end position="476"/>
    </location>
</feature>
<evidence type="ECO:0000256" key="1">
    <source>
        <dbReference type="SAM" id="Phobius"/>
    </source>
</evidence>
<feature type="transmembrane region" description="Helical" evidence="1">
    <location>
        <begin position="20"/>
        <end position="40"/>
    </location>
</feature>
<dbReference type="Proteomes" id="UP001081071">
    <property type="component" value="Unassembled WGS sequence"/>
</dbReference>
<feature type="transmembrane region" description="Helical" evidence="1">
    <location>
        <begin position="429"/>
        <end position="449"/>
    </location>
</feature>
<comment type="caution">
    <text evidence="2">The sequence shown here is derived from an EMBL/GenBank/DDBJ whole genome shotgun (WGS) entry which is preliminary data.</text>
</comment>
<accession>A0ABT4MC15</accession>
<feature type="transmembrane region" description="Helical" evidence="1">
    <location>
        <begin position="339"/>
        <end position="360"/>
    </location>
</feature>
<protein>
    <submittedName>
        <fullName evidence="2">ABC transporter permease</fullName>
    </submittedName>
</protein>
<feature type="transmembrane region" description="Helical" evidence="1">
    <location>
        <begin position="496"/>
        <end position="520"/>
    </location>
</feature>
<feature type="transmembrane region" description="Helical" evidence="1">
    <location>
        <begin position="83"/>
        <end position="101"/>
    </location>
</feature>
<keyword evidence="3" id="KW-1185">Reference proteome</keyword>
<dbReference type="EMBL" id="JAPWIJ010000001">
    <property type="protein sequence ID" value="MCZ4517610.1"/>
    <property type="molecule type" value="Genomic_DNA"/>
</dbReference>
<evidence type="ECO:0000313" key="3">
    <source>
        <dbReference type="Proteomes" id="UP001081071"/>
    </source>
</evidence>
<dbReference type="RefSeq" id="WP_269602216.1">
    <property type="nucleotide sequence ID" value="NZ_JAPWIJ010000001.1"/>
</dbReference>